<protein>
    <submittedName>
        <fullName evidence="2">DUF2497 domain-containing protein</fullName>
    </submittedName>
</protein>
<feature type="region of interest" description="Disordered" evidence="1">
    <location>
        <begin position="1"/>
        <end position="161"/>
    </location>
</feature>
<dbReference type="Pfam" id="PF10691">
    <property type="entry name" value="DUF2497"/>
    <property type="match status" value="1"/>
</dbReference>
<dbReference type="RefSeq" id="WP_135943375.1">
    <property type="nucleotide sequence ID" value="NZ_BMEI01000001.1"/>
</dbReference>
<sequence length="220" mass="24233">MANAEQEPTMEEILASIRRIINEDEEEAAPAEAEAASTETESEPESDMDGDEPQAEAEAEAESEPQAEEAAADDDFGDNDDVLELTERVEDDMSGTDPMSISDDLMIVDREEEPEEPELEPEPEVEPEPEFEAEPEPAPKPAPATDDESLLGDVQSSAASSAFAALSENLRVSSEQGLTLEGIVREMLRPMLKQWLDENLPSIVEEKVQAEIERVARRRH</sequence>
<dbReference type="AlphaFoldDB" id="A0A4S2HDQ8"/>
<name>A0A4S2HDQ8_9PROT</name>
<feature type="compositionally biased region" description="Low complexity" evidence="1">
    <location>
        <begin position="30"/>
        <end position="39"/>
    </location>
</feature>
<evidence type="ECO:0000313" key="3">
    <source>
        <dbReference type="Proteomes" id="UP000305451"/>
    </source>
</evidence>
<reference evidence="2 3" key="1">
    <citation type="journal article" date="2013" name="Int. J. Syst. Evol. Microbiol.">
        <title>Marinicauda pacifica gen. nov., sp. nov., a prosthecate alphaproteobacterium of the family Hyphomonadaceae isolated from deep seawater.</title>
        <authorList>
            <person name="Zhang X.Y."/>
            <person name="Li G.W."/>
            <person name="Wang C.S."/>
            <person name="Zhang Y.J."/>
            <person name="Xu X.W."/>
            <person name="Li H."/>
            <person name="Liu A."/>
            <person name="Liu C."/>
            <person name="Xie B.B."/>
            <person name="Qin Q.L."/>
            <person name="Xu Z."/>
            <person name="Chen X.L."/>
            <person name="Zhou B.C."/>
            <person name="Zhang Y.Z."/>
        </authorList>
    </citation>
    <scope>NUCLEOTIDE SEQUENCE [LARGE SCALE GENOMIC DNA]</scope>
    <source>
        <strain evidence="2 3">P-1 km-3</strain>
    </source>
</reference>
<proteinExistence type="predicted"/>
<keyword evidence="3" id="KW-1185">Reference proteome</keyword>
<feature type="compositionally biased region" description="Acidic residues" evidence="1">
    <location>
        <begin position="40"/>
        <end position="94"/>
    </location>
</feature>
<gene>
    <name evidence="2" type="ORF">E5162_02570</name>
</gene>
<dbReference type="EMBL" id="SRXV01000001">
    <property type="protein sequence ID" value="TGY94180.1"/>
    <property type="molecule type" value="Genomic_DNA"/>
</dbReference>
<organism evidence="2 3">
    <name type="scientific">Marinicauda pacifica</name>
    <dbReference type="NCBI Taxonomy" id="1133559"/>
    <lineage>
        <taxon>Bacteria</taxon>
        <taxon>Pseudomonadati</taxon>
        <taxon>Pseudomonadota</taxon>
        <taxon>Alphaproteobacteria</taxon>
        <taxon>Maricaulales</taxon>
        <taxon>Maricaulaceae</taxon>
        <taxon>Marinicauda</taxon>
    </lineage>
</organism>
<dbReference type="InterPro" id="IPR019632">
    <property type="entry name" value="DUF2497"/>
</dbReference>
<dbReference type="Proteomes" id="UP000305451">
    <property type="component" value="Unassembled WGS sequence"/>
</dbReference>
<evidence type="ECO:0000313" key="2">
    <source>
        <dbReference type="EMBL" id="TGY94180.1"/>
    </source>
</evidence>
<comment type="caution">
    <text evidence="2">The sequence shown here is derived from an EMBL/GenBank/DDBJ whole genome shotgun (WGS) entry which is preliminary data.</text>
</comment>
<dbReference type="OrthoDB" id="7189469at2"/>
<accession>A0A4S2HDQ8</accession>
<feature type="compositionally biased region" description="Acidic residues" evidence="1">
    <location>
        <begin position="110"/>
        <end position="135"/>
    </location>
</feature>
<evidence type="ECO:0000256" key="1">
    <source>
        <dbReference type="SAM" id="MobiDB-lite"/>
    </source>
</evidence>